<proteinExistence type="inferred from homology"/>
<gene>
    <name evidence="3" type="ORF">BK816_08060</name>
</gene>
<dbReference type="CDD" id="cd10148">
    <property type="entry name" value="CsoR-like_DUF156"/>
    <property type="match status" value="1"/>
</dbReference>
<dbReference type="InterPro" id="IPR038390">
    <property type="entry name" value="Metal_Tscrpt_repr_sf"/>
</dbReference>
<accession>A0A1D9MN17</accession>
<dbReference type="STRING" id="1912795.BK816_08060"/>
<dbReference type="OrthoDB" id="9809524at2"/>
<protein>
    <submittedName>
        <fullName evidence="3">Cytoplasmic protein</fullName>
    </submittedName>
</protein>
<evidence type="ECO:0000313" key="3">
    <source>
        <dbReference type="EMBL" id="AOZ73553.1"/>
    </source>
</evidence>
<evidence type="ECO:0000256" key="2">
    <source>
        <dbReference type="ARBA" id="ARBA00023008"/>
    </source>
</evidence>
<evidence type="ECO:0000313" key="4">
    <source>
        <dbReference type="Proteomes" id="UP000176288"/>
    </source>
</evidence>
<dbReference type="Pfam" id="PF02583">
    <property type="entry name" value="Trns_repr_metal"/>
    <property type="match status" value="1"/>
</dbReference>
<dbReference type="InterPro" id="IPR003735">
    <property type="entry name" value="Metal_Tscrpt_repr"/>
</dbReference>
<dbReference type="GO" id="GO:0045892">
    <property type="term" value="P:negative regulation of DNA-templated transcription"/>
    <property type="evidence" value="ECO:0007669"/>
    <property type="project" value="UniProtKB-ARBA"/>
</dbReference>
<dbReference type="EMBL" id="CP017812">
    <property type="protein sequence ID" value="AOZ73553.1"/>
    <property type="molecule type" value="Genomic_DNA"/>
</dbReference>
<dbReference type="Proteomes" id="UP000176288">
    <property type="component" value="Chromosome"/>
</dbReference>
<dbReference type="KEGG" id="avu:BK816_08060"/>
<comment type="similarity">
    <text evidence="1">Belongs to the CsoR family.</text>
</comment>
<reference evidence="3 4" key="1">
    <citation type="submission" date="2016-10" db="EMBL/GenBank/DDBJ databases">
        <title>Actinomyces aegypiusis sp. nov., isolated from the Aegypius monachus in Qinghai Tibet Plateau China.</title>
        <authorList>
            <person name="Wang Y."/>
        </authorList>
    </citation>
    <scope>NUCLEOTIDE SEQUENCE [LARGE SCALE GENOMIC DNA]</scope>
    <source>
        <strain evidence="3 4">VUL4_3</strain>
    </source>
</reference>
<dbReference type="GO" id="GO:0003677">
    <property type="term" value="F:DNA binding"/>
    <property type="evidence" value="ECO:0007669"/>
    <property type="project" value="InterPro"/>
</dbReference>
<dbReference type="Gene3D" id="1.20.58.1000">
    <property type="entry name" value="Metal-sensitive repressor, helix protomer"/>
    <property type="match status" value="1"/>
</dbReference>
<dbReference type="GO" id="GO:0046872">
    <property type="term" value="F:metal ion binding"/>
    <property type="evidence" value="ECO:0007669"/>
    <property type="project" value="InterPro"/>
</dbReference>
<sequence>MNLDPQEVKPALMRLKRANGQLQAVIRMIEEGRSCEEVVTQIAAVGKAVDRAGYAIVAQSMRECLKADPSGQTLDEEKLEKMFLSLS</sequence>
<keyword evidence="4" id="KW-1185">Reference proteome</keyword>
<dbReference type="PANTHER" id="PTHR33677">
    <property type="entry name" value="TRANSCRIPTIONAL REPRESSOR FRMR-RELATED"/>
    <property type="match status" value="1"/>
</dbReference>
<dbReference type="AlphaFoldDB" id="A0A1D9MN17"/>
<name>A0A1D9MN17_9ACTO</name>
<organism evidence="3 4">
    <name type="scientific">Boudabousia tangfeifanii</name>
    <dbReference type="NCBI Taxonomy" id="1912795"/>
    <lineage>
        <taxon>Bacteria</taxon>
        <taxon>Bacillati</taxon>
        <taxon>Actinomycetota</taxon>
        <taxon>Actinomycetes</taxon>
        <taxon>Actinomycetales</taxon>
        <taxon>Actinomycetaceae</taxon>
        <taxon>Boudabousia</taxon>
    </lineage>
</organism>
<keyword evidence="2" id="KW-0186">Copper</keyword>
<dbReference type="PANTHER" id="PTHR33677:SF5">
    <property type="entry name" value="TRANSCRIPTIONAL REPRESSOR FRMR"/>
    <property type="match status" value="1"/>
</dbReference>
<evidence type="ECO:0000256" key="1">
    <source>
        <dbReference type="ARBA" id="ARBA00005428"/>
    </source>
</evidence>